<proteinExistence type="predicted"/>
<gene>
    <name evidence="1" type="ORF">NDU88_009918</name>
</gene>
<organism evidence="1 2">
    <name type="scientific">Pleurodeles waltl</name>
    <name type="common">Iberian ribbed newt</name>
    <dbReference type="NCBI Taxonomy" id="8319"/>
    <lineage>
        <taxon>Eukaryota</taxon>
        <taxon>Metazoa</taxon>
        <taxon>Chordata</taxon>
        <taxon>Craniata</taxon>
        <taxon>Vertebrata</taxon>
        <taxon>Euteleostomi</taxon>
        <taxon>Amphibia</taxon>
        <taxon>Batrachia</taxon>
        <taxon>Caudata</taxon>
        <taxon>Salamandroidea</taxon>
        <taxon>Salamandridae</taxon>
        <taxon>Pleurodelinae</taxon>
        <taxon>Pleurodeles</taxon>
    </lineage>
</organism>
<keyword evidence="2" id="KW-1185">Reference proteome</keyword>
<evidence type="ECO:0000313" key="2">
    <source>
        <dbReference type="Proteomes" id="UP001066276"/>
    </source>
</evidence>
<sequence length="76" mass="8033">MVLGREAVVDVCYLMVEVGGEVVAEFLSGEDIGGVHSGVCQFTDDREKLFAVLCVVVDALLEGISLDGTDELVVCV</sequence>
<reference evidence="1" key="1">
    <citation type="journal article" date="2022" name="bioRxiv">
        <title>Sequencing and chromosome-scale assembly of the giantPleurodeles waltlgenome.</title>
        <authorList>
            <person name="Brown T."/>
            <person name="Elewa A."/>
            <person name="Iarovenko S."/>
            <person name="Subramanian E."/>
            <person name="Araus A.J."/>
            <person name="Petzold A."/>
            <person name="Susuki M."/>
            <person name="Suzuki K.-i.T."/>
            <person name="Hayashi T."/>
            <person name="Toyoda A."/>
            <person name="Oliveira C."/>
            <person name="Osipova E."/>
            <person name="Leigh N.D."/>
            <person name="Simon A."/>
            <person name="Yun M.H."/>
        </authorList>
    </citation>
    <scope>NUCLEOTIDE SEQUENCE</scope>
    <source>
        <strain evidence="1">20211129_DDA</strain>
        <tissue evidence="1">Liver</tissue>
    </source>
</reference>
<accession>A0AAV7S2E1</accession>
<comment type="caution">
    <text evidence="1">The sequence shown here is derived from an EMBL/GenBank/DDBJ whole genome shotgun (WGS) entry which is preliminary data.</text>
</comment>
<name>A0AAV7S2E1_PLEWA</name>
<evidence type="ECO:0000313" key="1">
    <source>
        <dbReference type="EMBL" id="KAJ1157203.1"/>
    </source>
</evidence>
<dbReference type="AlphaFoldDB" id="A0AAV7S2E1"/>
<dbReference type="EMBL" id="JANPWB010000009">
    <property type="protein sequence ID" value="KAJ1157203.1"/>
    <property type="molecule type" value="Genomic_DNA"/>
</dbReference>
<dbReference type="Proteomes" id="UP001066276">
    <property type="component" value="Chromosome 5"/>
</dbReference>
<protein>
    <submittedName>
        <fullName evidence="1">Uncharacterized protein</fullName>
    </submittedName>
</protein>